<protein>
    <submittedName>
        <fullName evidence="3">Helicase</fullName>
    </submittedName>
</protein>
<dbReference type="InterPro" id="IPR011604">
    <property type="entry name" value="PDDEXK-like_dom_sf"/>
</dbReference>
<name>X7F529_9RHOB</name>
<dbReference type="eggNOG" id="COG2887">
    <property type="taxonomic scope" value="Bacteria"/>
</dbReference>
<dbReference type="RefSeq" id="WP_043773010.1">
    <property type="nucleotide sequence ID" value="NZ_JAME01000025.1"/>
</dbReference>
<feature type="compositionally biased region" description="Pro residues" evidence="1">
    <location>
        <begin position="704"/>
        <end position="714"/>
    </location>
</feature>
<accession>X7F529</accession>
<dbReference type="NCBIfam" id="TIGR02786">
    <property type="entry name" value="addB_alphas"/>
    <property type="match status" value="1"/>
</dbReference>
<evidence type="ECO:0000256" key="1">
    <source>
        <dbReference type="SAM" id="MobiDB-lite"/>
    </source>
</evidence>
<dbReference type="SUPFAM" id="SSF52540">
    <property type="entry name" value="P-loop containing nucleoside triphosphate hydrolases"/>
    <property type="match status" value="1"/>
</dbReference>
<dbReference type="InterPro" id="IPR014153">
    <property type="entry name" value="Ds_break_AddB"/>
</dbReference>
<organism evidence="3 4">
    <name type="scientific">Roseivivax isoporae LMG 25204</name>
    <dbReference type="NCBI Taxonomy" id="1449351"/>
    <lineage>
        <taxon>Bacteria</taxon>
        <taxon>Pseudomonadati</taxon>
        <taxon>Pseudomonadota</taxon>
        <taxon>Alphaproteobacteria</taxon>
        <taxon>Rhodobacterales</taxon>
        <taxon>Roseobacteraceae</taxon>
        <taxon>Roseivivax</taxon>
    </lineage>
</organism>
<feature type="domain" description="PD-(D/E)XK endonuclease-like" evidence="2">
    <location>
        <begin position="719"/>
        <end position="938"/>
    </location>
</feature>
<sequence length="988" mass="107988">MFDPAPGPRLFGLAPGIDFPRALVAGLRARLAGHPPEAMARVELFVSSDRMRRRVETLFAEGPPGFLPRIRLVTQIGPPALAATLPDPAPGLRRRLELTALVSRLIDADPAIAPRAALFDLADSLAQLMDEMQVEDVPPDRIAGLDVTDLSGHWARALRFLTIVQRYFDADAAPDAAALQRRMLELRLADWQAAPPDHPVIVAGSTGSRGTTLRLMQAVAHLPQGALVLPGFDTDLPRHVWDQLTDTLPQENRAQPGEDHPQFRFARLLSVLGSSPRDVLPWTEDAAPAPARNRLVSLALRPAPVTDQWLRDGPALPPLEAAMAEVTLLEAPTRRDEARTIALRLRQAAEDGTPAALVTPDRMLTRQVAAALGRWGIVPDDSAGTPLQLTPPGRLMRQLAALFAEPLTAEALLAILKHPLTHAGAGRGPHQLDTQRLELFIRRRGMPYPDEPGLAAWRAEEGRRGRDPAIWSDWLRATFTARATSGRRPLADWVADHVALGEAAVAGSAGGDATPLWDESAGRTLRGVISELTAEAGHGTDLSARDYADLFAALLSRAEAVRDRDAPHPLVRIWGTIEARVMGADLLILGGLNDGTWPEMPAADPWLNRRMRAEAGLTLPERRIGLSAHDFQQAIAAREVWLTRAERSDDAETVPSRWLNRIVNLLSGLPARQGPEALAAMRARGTRWRQMAAALETPIESPRAPRPSPAPPAEARPTRLSVTRIKTLIRDPYAIYAREVLRLRPLDPLQAAPDALMRGNAMHDALEAYVTATLDDPAALSVPQFMAHVDAALAAIPFPTIRHLWRARMARIAEGFVADEIRRRAVASPHRDRLEIEGRADLAVPPFTLTAKADRIDLDARGVAWIYDYKTGTPPSKDEQAHFDKQLLLEAAMAERGGFAGLAALKVAHAAYIGVGPKPGELAAPLDEVPPAQVWEEFGRLMARYADAEQGYTARRALQSDAARTDYDHLSRLGEWEVTDRPVKERLR</sequence>
<keyword evidence="3" id="KW-0347">Helicase</keyword>
<dbReference type="EMBL" id="JAME01000025">
    <property type="protein sequence ID" value="ETX27910.1"/>
    <property type="molecule type" value="Genomic_DNA"/>
</dbReference>
<dbReference type="AlphaFoldDB" id="X7F529"/>
<proteinExistence type="predicted"/>
<dbReference type="Gene3D" id="3.90.320.10">
    <property type="match status" value="1"/>
</dbReference>
<evidence type="ECO:0000259" key="2">
    <source>
        <dbReference type="Pfam" id="PF12705"/>
    </source>
</evidence>
<gene>
    <name evidence="3" type="ORF">RISW2_10600</name>
</gene>
<comment type="caution">
    <text evidence="3">The sequence shown here is derived from an EMBL/GenBank/DDBJ whole genome shotgun (WGS) entry which is preliminary data.</text>
</comment>
<keyword evidence="3" id="KW-0547">Nucleotide-binding</keyword>
<dbReference type="InterPro" id="IPR038726">
    <property type="entry name" value="PDDEXK_AddAB-type"/>
</dbReference>
<feature type="region of interest" description="Disordered" evidence="1">
    <location>
        <begin position="696"/>
        <end position="717"/>
    </location>
</feature>
<dbReference type="STRING" id="1449351.RISW2_10600"/>
<evidence type="ECO:0000313" key="3">
    <source>
        <dbReference type="EMBL" id="ETX27910.1"/>
    </source>
</evidence>
<evidence type="ECO:0000313" key="4">
    <source>
        <dbReference type="Proteomes" id="UP000023430"/>
    </source>
</evidence>
<dbReference type="eggNOG" id="COG3893">
    <property type="taxonomic scope" value="Bacteria"/>
</dbReference>
<dbReference type="PATRIC" id="fig|1449351.3.peg.3175"/>
<keyword evidence="3" id="KW-0067">ATP-binding</keyword>
<dbReference type="Proteomes" id="UP000023430">
    <property type="component" value="Unassembled WGS sequence"/>
</dbReference>
<dbReference type="GO" id="GO:0004386">
    <property type="term" value="F:helicase activity"/>
    <property type="evidence" value="ECO:0007669"/>
    <property type="project" value="UniProtKB-KW"/>
</dbReference>
<reference evidence="3 4" key="1">
    <citation type="submission" date="2014-01" db="EMBL/GenBank/DDBJ databases">
        <title>Roseivivax isoporae LMG 25204 Genome Sequencing.</title>
        <authorList>
            <person name="Lai Q."/>
            <person name="Li G."/>
            <person name="Shao Z."/>
        </authorList>
    </citation>
    <scope>NUCLEOTIDE SEQUENCE [LARGE SCALE GENOMIC DNA]</scope>
    <source>
        <strain evidence="3 4">LMG 25204</strain>
    </source>
</reference>
<dbReference type="OrthoDB" id="9780606at2"/>
<dbReference type="Pfam" id="PF12705">
    <property type="entry name" value="PDDEXK_1"/>
    <property type="match status" value="1"/>
</dbReference>
<dbReference type="InterPro" id="IPR027417">
    <property type="entry name" value="P-loop_NTPase"/>
</dbReference>
<keyword evidence="3" id="KW-0378">Hydrolase</keyword>
<keyword evidence="4" id="KW-1185">Reference proteome</keyword>